<protein>
    <submittedName>
        <fullName evidence="2">Uncharacterized protein</fullName>
    </submittedName>
</protein>
<name>A0ABS3Q0R4_9FLAO</name>
<sequence length="48" mass="5515">MAKLKSLTEVLNFRESLPLSSYQIEWFLPTVLAFAIAVLIDYKKLKNA</sequence>
<evidence type="ECO:0000313" key="2">
    <source>
        <dbReference type="EMBL" id="MBO1885172.1"/>
    </source>
</evidence>
<feature type="transmembrane region" description="Helical" evidence="1">
    <location>
        <begin position="20"/>
        <end position="40"/>
    </location>
</feature>
<proteinExistence type="predicted"/>
<keyword evidence="3" id="KW-1185">Reference proteome</keyword>
<dbReference type="EMBL" id="JAGDYP010000015">
    <property type="protein sequence ID" value="MBO1885172.1"/>
    <property type="molecule type" value="Genomic_DNA"/>
</dbReference>
<keyword evidence="1" id="KW-0472">Membrane</keyword>
<dbReference type="Proteomes" id="UP000681610">
    <property type="component" value="Unassembled WGS sequence"/>
</dbReference>
<accession>A0ABS3Q0R4</accession>
<keyword evidence="1" id="KW-0812">Transmembrane</keyword>
<evidence type="ECO:0000313" key="3">
    <source>
        <dbReference type="Proteomes" id="UP000681610"/>
    </source>
</evidence>
<reference evidence="2 3" key="1">
    <citation type="submission" date="2021-03" db="EMBL/GenBank/DDBJ databases">
        <title>Isolation and description of Capnocytophaga bilenii sp. nov., a novel Capnocytophaga species, isolated from a gingivitis subject.</title>
        <authorList>
            <person name="Antezack A."/>
            <person name="Monnet-Corti V."/>
            <person name="La Scola B."/>
        </authorList>
    </citation>
    <scope>NUCLEOTIDE SEQUENCE [LARGE SCALE GENOMIC DNA]</scope>
    <source>
        <strain evidence="2 3">Marseille-Q4570</strain>
    </source>
</reference>
<comment type="caution">
    <text evidence="2">The sequence shown here is derived from an EMBL/GenBank/DDBJ whole genome shotgun (WGS) entry which is preliminary data.</text>
</comment>
<gene>
    <name evidence="2" type="ORF">J4N46_12305</name>
</gene>
<keyword evidence="1" id="KW-1133">Transmembrane helix</keyword>
<organism evidence="2 3">
    <name type="scientific">Capnocytophaga bilenii</name>
    <dbReference type="NCBI Taxonomy" id="2819369"/>
    <lineage>
        <taxon>Bacteria</taxon>
        <taxon>Pseudomonadati</taxon>
        <taxon>Bacteroidota</taxon>
        <taxon>Flavobacteriia</taxon>
        <taxon>Flavobacteriales</taxon>
        <taxon>Flavobacteriaceae</taxon>
        <taxon>Capnocytophaga</taxon>
    </lineage>
</organism>
<evidence type="ECO:0000256" key="1">
    <source>
        <dbReference type="SAM" id="Phobius"/>
    </source>
</evidence>
<dbReference type="RefSeq" id="WP_208059524.1">
    <property type="nucleotide sequence ID" value="NZ_JAGDYP010000015.1"/>
</dbReference>